<sequence>MRVLASRPAERRLETLPVVAPSSNPAETSTPNRILHVFRAPVGGLFRHVADLARLQAAAGHPVGIVCDSNTGGERAEQALADLAPSLRLGVTRLPMRRNPHLSDLAALRAVARRAEAVGATILHGHGAKGGVYARLAPVYGARVIRAYTPHGGSYNYRPGTMLHRLYMGIEGLLARRTDVFLFESEYVAGRHRSYVGSTGGLRRIVHNGISEAEFEPLARAADPFDLLYVGELREAKGLPFLLDALARLRAAGRPVRLLMVGSGPDAEILKAKAAALGLSEAVAFEPAQAIRPVLARGRIMVVPSLAESLPYVVLEAAAAAQPLVATNVGGIPEIFGTAASELVRPSDPQALTSAIARVLDEDPEICRARFTALSASVKQRFSMHRMGSDVLSGYAAALRALPQVAQARLEPARAGIAESV</sequence>
<dbReference type="EMBL" id="VZZJ01000016">
    <property type="protein sequence ID" value="KAB1072029.1"/>
    <property type="molecule type" value="Genomic_DNA"/>
</dbReference>
<proteinExistence type="predicted"/>
<accession>A0A6N6MMN0</accession>
<dbReference type="Gene3D" id="3.40.50.2000">
    <property type="entry name" value="Glycogen Phosphorylase B"/>
    <property type="match status" value="2"/>
</dbReference>
<dbReference type="PANTHER" id="PTHR12526:SF510">
    <property type="entry name" value="D-INOSITOL 3-PHOSPHATE GLYCOSYLTRANSFERASE"/>
    <property type="match status" value="1"/>
</dbReference>
<dbReference type="InterPro" id="IPR028098">
    <property type="entry name" value="Glyco_trans_4-like_N"/>
</dbReference>
<dbReference type="PANTHER" id="PTHR12526">
    <property type="entry name" value="GLYCOSYLTRANSFERASE"/>
    <property type="match status" value="1"/>
</dbReference>
<dbReference type="GO" id="GO:0016757">
    <property type="term" value="F:glycosyltransferase activity"/>
    <property type="evidence" value="ECO:0007669"/>
    <property type="project" value="UniProtKB-KW"/>
</dbReference>
<dbReference type="AlphaFoldDB" id="A0A6N6MMN0"/>
<evidence type="ECO:0000313" key="4">
    <source>
        <dbReference type="EMBL" id="KAB1072029.1"/>
    </source>
</evidence>
<evidence type="ECO:0000259" key="3">
    <source>
        <dbReference type="Pfam" id="PF13439"/>
    </source>
</evidence>
<organism evidence="4 5">
    <name type="scientific">Methylobacterium planeticum</name>
    <dbReference type="NCBI Taxonomy" id="2615211"/>
    <lineage>
        <taxon>Bacteria</taxon>
        <taxon>Pseudomonadati</taxon>
        <taxon>Pseudomonadota</taxon>
        <taxon>Alphaproteobacteria</taxon>
        <taxon>Hyphomicrobiales</taxon>
        <taxon>Methylobacteriaceae</taxon>
        <taxon>Methylobacterium</taxon>
    </lineage>
</organism>
<comment type="caution">
    <text evidence="4">The sequence shown here is derived from an EMBL/GenBank/DDBJ whole genome shotgun (WGS) entry which is preliminary data.</text>
</comment>
<dbReference type="Pfam" id="PF13439">
    <property type="entry name" value="Glyco_transf_4"/>
    <property type="match status" value="1"/>
</dbReference>
<dbReference type="CDD" id="cd03801">
    <property type="entry name" value="GT4_PimA-like"/>
    <property type="match status" value="1"/>
</dbReference>
<evidence type="ECO:0000256" key="2">
    <source>
        <dbReference type="ARBA" id="ARBA00022679"/>
    </source>
</evidence>
<gene>
    <name evidence="4" type="ORF">F6X51_17910</name>
</gene>
<protein>
    <submittedName>
        <fullName evidence="4">Glycosyltransferase family 4 protein</fullName>
    </submittedName>
</protein>
<dbReference type="Proteomes" id="UP000441523">
    <property type="component" value="Unassembled WGS sequence"/>
</dbReference>
<dbReference type="Pfam" id="PF13692">
    <property type="entry name" value="Glyco_trans_1_4"/>
    <property type="match status" value="1"/>
</dbReference>
<keyword evidence="1" id="KW-0328">Glycosyltransferase</keyword>
<evidence type="ECO:0000256" key="1">
    <source>
        <dbReference type="ARBA" id="ARBA00022676"/>
    </source>
</evidence>
<keyword evidence="2 4" id="KW-0808">Transferase</keyword>
<dbReference type="SUPFAM" id="SSF53756">
    <property type="entry name" value="UDP-Glycosyltransferase/glycogen phosphorylase"/>
    <property type="match status" value="1"/>
</dbReference>
<keyword evidence="5" id="KW-1185">Reference proteome</keyword>
<feature type="domain" description="Glycosyltransferase subfamily 4-like N-terminal" evidence="3">
    <location>
        <begin position="42"/>
        <end position="211"/>
    </location>
</feature>
<name>A0A6N6MMN0_9HYPH</name>
<reference evidence="4 5" key="1">
    <citation type="submission" date="2019-09" db="EMBL/GenBank/DDBJ databases">
        <title>YIM 132548 draft genome.</title>
        <authorList>
            <person name="Jiang L."/>
        </authorList>
    </citation>
    <scope>NUCLEOTIDE SEQUENCE [LARGE SCALE GENOMIC DNA]</scope>
    <source>
        <strain evidence="4 5">YIM 132548</strain>
    </source>
</reference>
<evidence type="ECO:0000313" key="5">
    <source>
        <dbReference type="Proteomes" id="UP000441523"/>
    </source>
</evidence>